<dbReference type="InterPro" id="IPR013783">
    <property type="entry name" value="Ig-like_fold"/>
</dbReference>
<dbReference type="InterPro" id="IPR036156">
    <property type="entry name" value="Beta-gal/glucu_dom_sf"/>
</dbReference>
<dbReference type="RefSeq" id="WP_183795676.1">
    <property type="nucleotide sequence ID" value="NZ_JACIDU010000032.1"/>
</dbReference>
<sequence>MDFHRPDTIKALAEGWTLTLSDANACATPAEISAAAETFPASVPGTVAGALADAGCFDPARPEPLDHRDAWYRTTLSEVPGPATLRFEGLATIAEIWLNGEKLHTSESMFEPVDLPVTLTGSDELAIAFRALRAHLTKKGPRARWRPQMMSEQGLRLVRTTPLGYMPGWCPEVHATGPWRPVKLIRPDDFSLKNVRITTRIDERGNGVISVSCANVKAPVTSLFCAGKMWKFKKSEGHRFAATIEIPSAKLWWPRSYGAQELYDISACSISSPHLVPLARTGFRRIEIDRGQDGRDFALRINGQRIFCRGAVWTNADILRLPGTRAAYEPWLRLAAEAGMNMIRIGGTMAYESPEFFALCDELGILVWQDLIFANFDYPVKDEGFIAHVRTEISAFLDATAASPSLAVLCGGSEMHQQGAMLGLPETAWKTPLTQEILPALVAVHRPDVPFVENSPSGGAQPFFVNEGVGHYYGVGAYERPLTDARRADVRFASECLAFANVPQQATLDAHLPVAAVHHPEWKARVPRDRSASWDFEDTRDFYLRELYGHDPARLRREDPARYLDLSRAVTGEVMTETFAEWRRKGSSCNGALVWTLQDLLPGPGWGVIDATGEPKPAWYALKRAFRPVQVLLTDEGVNGLSAHILNETADTLDLTLEVVALRDGSQPVVSGHRALSLAPRTVQEISATDLFSAFFDLNYAYRFGPPSHDLVMARLKRDDQTIAEAVHFPLGRAKVLHAGEITSSLRREETGWTLTLAASRFQQSVHIAVPGYRPADDWFHLLPGEEKTVALLARPGTDADALPEGEIASLSGSILRF</sequence>
<evidence type="ECO:0000256" key="1">
    <source>
        <dbReference type="ARBA" id="ARBA00000829"/>
    </source>
</evidence>
<evidence type="ECO:0000313" key="6">
    <source>
        <dbReference type="EMBL" id="MBB4105829.1"/>
    </source>
</evidence>
<dbReference type="InterPro" id="IPR017853">
    <property type="entry name" value="GH"/>
</dbReference>
<feature type="domain" description="Beta-mannosidase-like galactose-binding" evidence="5">
    <location>
        <begin position="36"/>
        <end position="180"/>
    </location>
</feature>
<comment type="caution">
    <text evidence="6">The sequence shown here is derived from an EMBL/GenBank/DDBJ whole genome shotgun (WGS) entry which is preliminary data.</text>
</comment>
<dbReference type="InterPro" id="IPR054593">
    <property type="entry name" value="Beta-mannosidase-like_N2"/>
</dbReference>
<dbReference type="PANTHER" id="PTHR43730">
    <property type="entry name" value="BETA-MANNOSIDASE"/>
    <property type="match status" value="1"/>
</dbReference>
<evidence type="ECO:0000256" key="3">
    <source>
        <dbReference type="ARBA" id="ARBA00022801"/>
    </source>
</evidence>
<keyword evidence="7" id="KW-1185">Reference proteome</keyword>
<accession>A0A7W6P2U8</accession>
<proteinExistence type="predicted"/>
<dbReference type="EMBL" id="JACIDU010000032">
    <property type="protein sequence ID" value="MBB4105829.1"/>
    <property type="molecule type" value="Genomic_DNA"/>
</dbReference>
<dbReference type="SUPFAM" id="SSF49303">
    <property type="entry name" value="beta-Galactosidase/glucuronidase domain"/>
    <property type="match status" value="2"/>
</dbReference>
<keyword evidence="4 6" id="KW-0326">Glycosidase</keyword>
<gene>
    <name evidence="6" type="ORF">GGQ66_004417</name>
</gene>
<protein>
    <recommendedName>
        <fullName evidence="2">beta-mannosidase</fullName>
        <ecNumber evidence="2">3.2.1.25</ecNumber>
    </recommendedName>
</protein>
<dbReference type="EC" id="3.2.1.25" evidence="2"/>
<dbReference type="Gene3D" id="3.20.20.80">
    <property type="entry name" value="Glycosidases"/>
    <property type="match status" value="1"/>
</dbReference>
<dbReference type="InterPro" id="IPR008979">
    <property type="entry name" value="Galactose-bd-like_sf"/>
</dbReference>
<name>A0A7W6P2U8_9HYPH</name>
<organism evidence="6 7">
    <name type="scientific">Allorhizobium borbori</name>
    <dbReference type="NCBI Taxonomy" id="485907"/>
    <lineage>
        <taxon>Bacteria</taxon>
        <taxon>Pseudomonadati</taxon>
        <taxon>Pseudomonadota</taxon>
        <taxon>Alphaproteobacteria</taxon>
        <taxon>Hyphomicrobiales</taxon>
        <taxon>Rhizobiaceae</taxon>
        <taxon>Rhizobium/Agrobacterium group</taxon>
        <taxon>Allorhizobium</taxon>
    </lineage>
</organism>
<dbReference type="Gene3D" id="2.60.120.260">
    <property type="entry name" value="Galactose-binding domain-like"/>
    <property type="match status" value="1"/>
</dbReference>
<dbReference type="PANTHER" id="PTHR43730:SF1">
    <property type="entry name" value="BETA-MANNOSIDASE"/>
    <property type="match status" value="1"/>
</dbReference>
<evidence type="ECO:0000313" key="7">
    <source>
        <dbReference type="Proteomes" id="UP000584824"/>
    </source>
</evidence>
<evidence type="ECO:0000256" key="2">
    <source>
        <dbReference type="ARBA" id="ARBA00012754"/>
    </source>
</evidence>
<dbReference type="SUPFAM" id="SSF51445">
    <property type="entry name" value="(Trans)glycosidases"/>
    <property type="match status" value="1"/>
</dbReference>
<dbReference type="Proteomes" id="UP000584824">
    <property type="component" value="Unassembled WGS sequence"/>
</dbReference>
<dbReference type="GO" id="GO:0006516">
    <property type="term" value="P:glycoprotein catabolic process"/>
    <property type="evidence" value="ECO:0007669"/>
    <property type="project" value="TreeGrafter"/>
</dbReference>
<dbReference type="SUPFAM" id="SSF49785">
    <property type="entry name" value="Galactose-binding domain-like"/>
    <property type="match status" value="1"/>
</dbReference>
<dbReference type="Gene3D" id="2.60.40.10">
    <property type="entry name" value="Immunoglobulins"/>
    <property type="match status" value="2"/>
</dbReference>
<dbReference type="AlphaFoldDB" id="A0A7W6P2U8"/>
<evidence type="ECO:0000259" key="5">
    <source>
        <dbReference type="Pfam" id="PF22666"/>
    </source>
</evidence>
<dbReference type="Pfam" id="PF22666">
    <property type="entry name" value="Glyco_hydro_2_N2"/>
    <property type="match status" value="1"/>
</dbReference>
<dbReference type="InterPro" id="IPR050887">
    <property type="entry name" value="Beta-mannosidase_GH2"/>
</dbReference>
<reference evidence="6 7" key="1">
    <citation type="submission" date="2020-08" db="EMBL/GenBank/DDBJ databases">
        <title>Genomic Encyclopedia of Type Strains, Phase IV (KMG-IV): sequencing the most valuable type-strain genomes for metagenomic binning, comparative biology and taxonomic classification.</title>
        <authorList>
            <person name="Goeker M."/>
        </authorList>
    </citation>
    <scope>NUCLEOTIDE SEQUENCE [LARGE SCALE GENOMIC DNA]</scope>
    <source>
        <strain evidence="6 7">DSM 26385</strain>
    </source>
</reference>
<keyword evidence="3 6" id="KW-0378">Hydrolase</keyword>
<evidence type="ECO:0000256" key="4">
    <source>
        <dbReference type="ARBA" id="ARBA00023295"/>
    </source>
</evidence>
<comment type="catalytic activity">
    <reaction evidence="1">
        <text>Hydrolysis of terminal, non-reducing beta-D-mannose residues in beta-D-mannosides.</text>
        <dbReference type="EC" id="3.2.1.25"/>
    </reaction>
</comment>
<dbReference type="GO" id="GO:0004567">
    <property type="term" value="F:beta-mannosidase activity"/>
    <property type="evidence" value="ECO:0007669"/>
    <property type="project" value="UniProtKB-EC"/>
</dbReference>